<dbReference type="AlphaFoldDB" id="K1PAF6"/>
<dbReference type="OrthoDB" id="1045822at2759"/>
<dbReference type="EnsemblMetazoa" id="G19420.1">
    <property type="protein sequence ID" value="G19420.1:cds"/>
    <property type="gene ID" value="G19420"/>
</dbReference>
<dbReference type="EnsemblMetazoa" id="G19420.2">
    <property type="protein sequence ID" value="G19420.2:cds"/>
    <property type="gene ID" value="G19420"/>
</dbReference>
<keyword evidence="5" id="KW-1185">Reference proteome</keyword>
<evidence type="ECO:0000313" key="4">
    <source>
        <dbReference type="EnsemblMetazoa" id="G19419.1:cds"/>
    </source>
</evidence>
<evidence type="ECO:0000313" key="5">
    <source>
        <dbReference type="Proteomes" id="UP000005408"/>
    </source>
</evidence>
<feature type="region of interest" description="Disordered" evidence="2">
    <location>
        <begin position="1"/>
        <end position="24"/>
    </location>
</feature>
<reference evidence="3" key="1">
    <citation type="journal article" date="2012" name="Nature">
        <title>The oyster genome reveals stress adaptation and complexity of shell formation.</title>
        <authorList>
            <person name="Zhang G."/>
            <person name="Fang X."/>
            <person name="Guo X."/>
            <person name="Li L."/>
            <person name="Luo R."/>
            <person name="Xu F."/>
            <person name="Yang P."/>
            <person name="Zhang L."/>
            <person name="Wang X."/>
            <person name="Qi H."/>
            <person name="Xiong Z."/>
            <person name="Que H."/>
            <person name="Xie Y."/>
            <person name="Holland P.W."/>
            <person name="Paps J."/>
            <person name="Zhu Y."/>
            <person name="Wu F."/>
            <person name="Chen Y."/>
            <person name="Wang J."/>
            <person name="Peng C."/>
            <person name="Meng J."/>
            <person name="Yang L."/>
            <person name="Liu J."/>
            <person name="Wen B."/>
            <person name="Zhang N."/>
            <person name="Huang Z."/>
            <person name="Zhu Q."/>
            <person name="Feng Y."/>
            <person name="Mount A."/>
            <person name="Hedgecock D."/>
            <person name="Xu Z."/>
            <person name="Liu Y."/>
            <person name="Domazet-Loso T."/>
            <person name="Du Y."/>
            <person name="Sun X."/>
            <person name="Zhang S."/>
            <person name="Liu B."/>
            <person name="Cheng P."/>
            <person name="Jiang X."/>
            <person name="Li J."/>
            <person name="Fan D."/>
            <person name="Wang W."/>
            <person name="Fu W."/>
            <person name="Wang T."/>
            <person name="Wang B."/>
            <person name="Zhang J."/>
            <person name="Peng Z."/>
            <person name="Li Y."/>
            <person name="Li N."/>
            <person name="Wang J."/>
            <person name="Chen M."/>
            <person name="He Y."/>
            <person name="Tan F."/>
            <person name="Song X."/>
            <person name="Zheng Q."/>
            <person name="Huang R."/>
            <person name="Yang H."/>
            <person name="Du X."/>
            <person name="Chen L."/>
            <person name="Yang M."/>
            <person name="Gaffney P.M."/>
            <person name="Wang S."/>
            <person name="Luo L."/>
            <person name="She Z."/>
            <person name="Ming Y."/>
            <person name="Huang W."/>
            <person name="Zhang S."/>
            <person name="Huang B."/>
            <person name="Zhang Y."/>
            <person name="Qu T."/>
            <person name="Ni P."/>
            <person name="Miao G."/>
            <person name="Wang J."/>
            <person name="Wang Q."/>
            <person name="Steinberg C.E."/>
            <person name="Wang H."/>
            <person name="Li N."/>
            <person name="Qian L."/>
            <person name="Zhang G."/>
            <person name="Li Y."/>
            <person name="Yang H."/>
            <person name="Liu X."/>
            <person name="Wang J."/>
            <person name="Yin Y."/>
            <person name="Wang J."/>
        </authorList>
    </citation>
    <scope>NUCLEOTIDE SEQUENCE [LARGE SCALE GENOMIC DNA]</scope>
    <source>
        <strain evidence="3">05x7-T-G4-1.051#20</strain>
    </source>
</reference>
<dbReference type="EnsemblMetazoa" id="G19419.4">
    <property type="protein sequence ID" value="G19419.4:cds"/>
    <property type="gene ID" value="G19419"/>
</dbReference>
<dbReference type="EnsemblMetazoa" id="G19419.3">
    <property type="protein sequence ID" value="G19419.3:cds"/>
    <property type="gene ID" value="G19419"/>
</dbReference>
<accession>K1PAF6</accession>
<dbReference type="Proteomes" id="UP000005408">
    <property type="component" value="Unassembled WGS sequence"/>
</dbReference>
<protein>
    <submittedName>
        <fullName evidence="3 4">PLAC8-like protein 1</fullName>
    </submittedName>
</protein>
<comment type="similarity">
    <text evidence="1">Belongs to the cornifelin family.</text>
</comment>
<dbReference type="EnsemblMetazoa" id="G19419.2">
    <property type="protein sequence ID" value="G19419.2:cds"/>
    <property type="gene ID" value="G19419"/>
</dbReference>
<dbReference type="InterPro" id="IPR006461">
    <property type="entry name" value="PLAC_motif_containing"/>
</dbReference>
<organism evidence="3">
    <name type="scientific">Magallana gigas</name>
    <name type="common">Pacific oyster</name>
    <name type="synonym">Crassostrea gigas</name>
    <dbReference type="NCBI Taxonomy" id="29159"/>
    <lineage>
        <taxon>Eukaryota</taxon>
        <taxon>Metazoa</taxon>
        <taxon>Spiralia</taxon>
        <taxon>Lophotrochozoa</taxon>
        <taxon>Mollusca</taxon>
        <taxon>Bivalvia</taxon>
        <taxon>Autobranchia</taxon>
        <taxon>Pteriomorphia</taxon>
        <taxon>Ostreida</taxon>
        <taxon>Ostreoidea</taxon>
        <taxon>Ostreidae</taxon>
        <taxon>Magallana</taxon>
    </lineage>
</organism>
<name>K1PAF6_MAGGI</name>
<dbReference type="EMBL" id="JH816999">
    <property type="protein sequence ID" value="EKC20772.1"/>
    <property type="molecule type" value="Genomic_DNA"/>
</dbReference>
<dbReference type="HOGENOM" id="CLU_083147_5_1_1"/>
<dbReference type="NCBIfam" id="TIGR01571">
    <property type="entry name" value="A_thal_Cys_rich"/>
    <property type="match status" value="1"/>
</dbReference>
<gene>
    <name evidence="3" type="ORF">CGI_10005391</name>
</gene>
<proteinExistence type="inferred from homology"/>
<evidence type="ECO:0000256" key="2">
    <source>
        <dbReference type="SAM" id="MobiDB-lite"/>
    </source>
</evidence>
<dbReference type="PANTHER" id="PTHR15907">
    <property type="entry name" value="DUF614 FAMILY PROTEIN-RELATED"/>
    <property type="match status" value="1"/>
</dbReference>
<evidence type="ECO:0000313" key="3">
    <source>
        <dbReference type="EMBL" id="EKC20772.1"/>
    </source>
</evidence>
<dbReference type="EnsemblMetazoa" id="G19419.1">
    <property type="protein sequence ID" value="G19419.1:cds"/>
    <property type="gene ID" value="G19419"/>
</dbReference>
<dbReference type="Pfam" id="PF04749">
    <property type="entry name" value="PLAC8"/>
    <property type="match status" value="1"/>
</dbReference>
<sequence>MDSTGVHVDVVTSQPKKDKEPKKKFVSVEGERDWSTGPYACFPDFPSCCRGFCCIPCMMSEISQRLGEWMCFPFFMPGGGNVLRTRVRTMGGIKGTACDDCIMMCFCGACAVWQMQRELDEMGIPKA</sequence>
<evidence type="ECO:0000256" key="1">
    <source>
        <dbReference type="ARBA" id="ARBA00009024"/>
    </source>
</evidence>
<reference evidence="4" key="2">
    <citation type="submission" date="2022-08" db="UniProtKB">
        <authorList>
            <consortium name="EnsemblMetazoa"/>
        </authorList>
    </citation>
    <scope>IDENTIFICATION</scope>
    <source>
        <strain evidence="4">05x7-T-G4-1.051#20</strain>
    </source>
</reference>